<evidence type="ECO:0000256" key="1">
    <source>
        <dbReference type="ARBA" id="ARBA00004123"/>
    </source>
</evidence>
<dbReference type="GO" id="GO:0005730">
    <property type="term" value="C:nucleolus"/>
    <property type="evidence" value="ECO:0007669"/>
    <property type="project" value="TreeGrafter"/>
</dbReference>
<evidence type="ECO:0000259" key="9">
    <source>
        <dbReference type="PROSITE" id="PS51059"/>
    </source>
</evidence>
<keyword evidence="11" id="KW-1185">Reference proteome</keyword>
<dbReference type="AlphaFoldDB" id="A0A914DUC0"/>
<name>A0A914DUC0_9BILA</name>
<dbReference type="Pfam" id="PF00644">
    <property type="entry name" value="PARP"/>
    <property type="match status" value="1"/>
</dbReference>
<evidence type="ECO:0000256" key="5">
    <source>
        <dbReference type="ARBA" id="ARBA00023027"/>
    </source>
</evidence>
<evidence type="ECO:0000313" key="11">
    <source>
        <dbReference type="Proteomes" id="UP000887540"/>
    </source>
</evidence>
<dbReference type="InterPro" id="IPR050800">
    <property type="entry name" value="ARTD/PARP"/>
</dbReference>
<organism evidence="11 12">
    <name type="scientific">Acrobeloides nanus</name>
    <dbReference type="NCBI Taxonomy" id="290746"/>
    <lineage>
        <taxon>Eukaryota</taxon>
        <taxon>Metazoa</taxon>
        <taxon>Ecdysozoa</taxon>
        <taxon>Nematoda</taxon>
        <taxon>Chromadorea</taxon>
        <taxon>Rhabditida</taxon>
        <taxon>Tylenchina</taxon>
        <taxon>Cephalobomorpha</taxon>
        <taxon>Cephaloboidea</taxon>
        <taxon>Cephalobidae</taxon>
        <taxon>Acrobeloides</taxon>
    </lineage>
</organism>
<keyword evidence="8" id="KW-0175">Coiled coil</keyword>
<dbReference type="Gene3D" id="3.90.228.10">
    <property type="match status" value="1"/>
</dbReference>
<dbReference type="InterPro" id="IPR004102">
    <property type="entry name" value="Poly(ADP-ribose)pol_reg_dom"/>
</dbReference>
<evidence type="ECO:0000256" key="7">
    <source>
        <dbReference type="RuleBase" id="RU362114"/>
    </source>
</evidence>
<feature type="domain" description="PARP alpha-helical" evidence="10">
    <location>
        <begin position="21"/>
        <end position="156"/>
    </location>
</feature>
<feature type="coiled-coil region" evidence="8">
    <location>
        <begin position="1"/>
        <end position="28"/>
    </location>
</feature>
<proteinExistence type="predicted"/>
<comment type="subcellular location">
    <subcellularLocation>
        <location evidence="1">Nucleus</location>
    </subcellularLocation>
</comment>
<keyword evidence="4" id="KW-0548">Nucleotidyltransferase</keyword>
<dbReference type="GO" id="GO:0070212">
    <property type="term" value="P:protein poly-ADP-ribosylation"/>
    <property type="evidence" value="ECO:0007669"/>
    <property type="project" value="TreeGrafter"/>
</dbReference>
<keyword evidence="2 7" id="KW-0328">Glycosyltransferase</keyword>
<evidence type="ECO:0000256" key="3">
    <source>
        <dbReference type="ARBA" id="ARBA00022679"/>
    </source>
</evidence>
<dbReference type="PANTHER" id="PTHR10459">
    <property type="entry name" value="DNA LIGASE"/>
    <property type="match status" value="1"/>
</dbReference>
<evidence type="ECO:0000256" key="6">
    <source>
        <dbReference type="ARBA" id="ARBA00023242"/>
    </source>
</evidence>
<feature type="domain" description="PARP catalytic" evidence="9">
    <location>
        <begin position="166"/>
        <end position="394"/>
    </location>
</feature>
<keyword evidence="3 7" id="KW-0808">Transferase</keyword>
<evidence type="ECO:0000259" key="10">
    <source>
        <dbReference type="PROSITE" id="PS51060"/>
    </source>
</evidence>
<dbReference type="SUPFAM" id="SSF56399">
    <property type="entry name" value="ADP-ribosylation"/>
    <property type="match status" value="1"/>
</dbReference>
<dbReference type="Gene3D" id="1.20.142.10">
    <property type="entry name" value="Poly(ADP-ribose) polymerase, regulatory domain"/>
    <property type="match status" value="1"/>
</dbReference>
<dbReference type="EC" id="2.4.2.-" evidence="7"/>
<protein>
    <recommendedName>
        <fullName evidence="7">Poly [ADP-ribose] polymerase</fullName>
        <shortName evidence="7">PARP</shortName>
        <ecNumber evidence="7">2.4.2.-</ecNumber>
    </recommendedName>
</protein>
<dbReference type="PROSITE" id="PS51059">
    <property type="entry name" value="PARP_CATALYTIC"/>
    <property type="match status" value="1"/>
</dbReference>
<evidence type="ECO:0000313" key="12">
    <source>
        <dbReference type="WBParaSite" id="ACRNAN_scaffold3723.g7326.t1"/>
    </source>
</evidence>
<evidence type="ECO:0000256" key="4">
    <source>
        <dbReference type="ARBA" id="ARBA00022695"/>
    </source>
</evidence>
<dbReference type="InterPro" id="IPR036616">
    <property type="entry name" value="Poly(ADP-ribose)pol_reg_dom_sf"/>
</dbReference>
<dbReference type="Proteomes" id="UP000887540">
    <property type="component" value="Unplaced"/>
</dbReference>
<keyword evidence="5 7" id="KW-0520">NAD</keyword>
<dbReference type="WBParaSite" id="ACRNAN_scaffold3723.g7326.t1">
    <property type="protein sequence ID" value="ACRNAN_scaffold3723.g7326.t1"/>
    <property type="gene ID" value="ACRNAN_scaffold3723.g7326"/>
</dbReference>
<dbReference type="GO" id="GO:0003950">
    <property type="term" value="F:NAD+ poly-ADP-ribosyltransferase activity"/>
    <property type="evidence" value="ECO:0007669"/>
    <property type="project" value="UniProtKB-UniRule"/>
</dbReference>
<accession>A0A914DUC0</accession>
<reference evidence="12" key="1">
    <citation type="submission" date="2022-11" db="UniProtKB">
        <authorList>
            <consortium name="WormBaseParasite"/>
        </authorList>
    </citation>
    <scope>IDENTIFICATION</scope>
</reference>
<dbReference type="GO" id="GO:1990404">
    <property type="term" value="F:NAD+-protein mono-ADP-ribosyltransferase activity"/>
    <property type="evidence" value="ECO:0007669"/>
    <property type="project" value="TreeGrafter"/>
</dbReference>
<dbReference type="InterPro" id="IPR012317">
    <property type="entry name" value="Poly(ADP-ribose)pol_cat_dom"/>
</dbReference>
<keyword evidence="6" id="KW-0539">Nucleus</keyword>
<dbReference type="PROSITE" id="PS51060">
    <property type="entry name" value="PARP_ALPHA_HD"/>
    <property type="match status" value="1"/>
</dbReference>
<dbReference type="PANTHER" id="PTHR10459:SF117">
    <property type="entry name" value="POLY [ADP-RIBOSE] POLYMERASE TANKYRASE"/>
    <property type="match status" value="1"/>
</dbReference>
<dbReference type="Pfam" id="PF02877">
    <property type="entry name" value="PARP_reg"/>
    <property type="match status" value="1"/>
</dbReference>
<dbReference type="GO" id="GO:0016779">
    <property type="term" value="F:nucleotidyltransferase activity"/>
    <property type="evidence" value="ECO:0007669"/>
    <property type="project" value="UniProtKB-KW"/>
</dbReference>
<evidence type="ECO:0000256" key="2">
    <source>
        <dbReference type="ARBA" id="ARBA00022676"/>
    </source>
</evidence>
<dbReference type="SUPFAM" id="SSF47587">
    <property type="entry name" value="Domain of poly(ADP-ribose) polymerase"/>
    <property type="match status" value="1"/>
</dbReference>
<sequence length="394" mass="45449">MAELEINLKFHEEEKGKYKEDMTEEETLYCFIKDISNVKRMQEKVRTLCSYSRVSAPFGKFSRDDLIKAKKILSDLLICVRDLEKLRRSSTEGLTDRLLAVYKHQAELTNDFYRHMPLGGFENTSLPMLNHNQFIKVFDKMVEQMLEFEIAGKIVTAAAQKQETIDPFKYISDAMETSITLLNPDSLDAQHILQYIQNSSTVKVSAIFSVTSKNSIELFKESGVKLHNHRYLWHGTKPENLLSILKLGLLATPPHAISCGQAFGEGIYFADAFQKSQGYCTHSVDGYKYMLLCEVALGDVYTLEDVYRFDIFDLDEDLEKKVKQYNTLKILGRNRPNPIYDKTLSTGVVMPLGSLIQSYSIYENKREIHAYSDYNEYTVKDQRSTVVRYLVRFQ</sequence>
<dbReference type="GO" id="GO:0006302">
    <property type="term" value="P:double-strand break repair"/>
    <property type="evidence" value="ECO:0007669"/>
    <property type="project" value="TreeGrafter"/>
</dbReference>
<evidence type="ECO:0000256" key="8">
    <source>
        <dbReference type="SAM" id="Coils"/>
    </source>
</evidence>